<accession>A0A843X008</accession>
<evidence type="ECO:0000313" key="3">
    <source>
        <dbReference type="Proteomes" id="UP000652761"/>
    </source>
</evidence>
<dbReference type="EMBL" id="NMUH01005306">
    <property type="protein sequence ID" value="MQM12408.1"/>
    <property type="molecule type" value="Genomic_DNA"/>
</dbReference>
<keyword evidence="3" id="KW-1185">Reference proteome</keyword>
<dbReference type="InterPro" id="IPR017552">
    <property type="entry name" value="PHI/rmpB"/>
</dbReference>
<dbReference type="InterPro" id="IPR046348">
    <property type="entry name" value="SIS_dom_sf"/>
</dbReference>
<dbReference type="PANTHER" id="PTHR43443:SF1">
    <property type="entry name" value="3-HEXULOSE-6-PHOSPHATE ISOMERASE"/>
    <property type="match status" value="1"/>
</dbReference>
<name>A0A843X008_COLES</name>
<dbReference type="OrthoDB" id="1915377at2759"/>
<reference evidence="2" key="1">
    <citation type="submission" date="2017-07" db="EMBL/GenBank/DDBJ databases">
        <title>Taro Niue Genome Assembly and Annotation.</title>
        <authorList>
            <person name="Atibalentja N."/>
            <person name="Keating K."/>
            <person name="Fields C.J."/>
        </authorList>
    </citation>
    <scope>NUCLEOTIDE SEQUENCE</scope>
    <source>
        <strain evidence="2">Niue_2</strain>
        <tissue evidence="2">Leaf</tissue>
    </source>
</reference>
<feature type="region of interest" description="Disordered" evidence="1">
    <location>
        <begin position="146"/>
        <end position="167"/>
    </location>
</feature>
<dbReference type="Gene3D" id="3.40.50.10490">
    <property type="entry name" value="Glucose-6-phosphate isomerase like protein, domain 1"/>
    <property type="match status" value="1"/>
</dbReference>
<dbReference type="PANTHER" id="PTHR43443">
    <property type="entry name" value="3-HEXULOSE-6-PHOSPHATE ISOMERASE"/>
    <property type="match status" value="1"/>
</dbReference>
<dbReference type="GO" id="GO:0016853">
    <property type="term" value="F:isomerase activity"/>
    <property type="evidence" value="ECO:0007669"/>
    <property type="project" value="InterPro"/>
</dbReference>
<organism evidence="2 3">
    <name type="scientific">Colocasia esculenta</name>
    <name type="common">Wild taro</name>
    <name type="synonym">Arum esculentum</name>
    <dbReference type="NCBI Taxonomy" id="4460"/>
    <lineage>
        <taxon>Eukaryota</taxon>
        <taxon>Viridiplantae</taxon>
        <taxon>Streptophyta</taxon>
        <taxon>Embryophyta</taxon>
        <taxon>Tracheophyta</taxon>
        <taxon>Spermatophyta</taxon>
        <taxon>Magnoliopsida</taxon>
        <taxon>Liliopsida</taxon>
        <taxon>Araceae</taxon>
        <taxon>Aroideae</taxon>
        <taxon>Colocasieae</taxon>
        <taxon>Colocasia</taxon>
    </lineage>
</organism>
<dbReference type="GO" id="GO:0097367">
    <property type="term" value="F:carbohydrate derivative binding"/>
    <property type="evidence" value="ECO:0007669"/>
    <property type="project" value="InterPro"/>
</dbReference>
<comment type="caution">
    <text evidence="2">The sequence shown here is derived from an EMBL/GenBank/DDBJ whole genome shotgun (WGS) entry which is preliminary data.</text>
</comment>
<evidence type="ECO:0000256" key="1">
    <source>
        <dbReference type="SAM" id="MobiDB-lite"/>
    </source>
</evidence>
<sequence>MSTGGDPDASAMAAQICDQIRSVFSAQPSPYGSPLEVLVEEIAAAAGRGNRVFVRGLGREALMLRALCMRLDHLGVAAHPVEDATTPPAAPGDLLLVSAGSGGFSDYGRICGVARAAGARVVLLTAQPESGSEGRRCADRVALLPPQATSDEEAEGGDGEDKRLGSPRLKLPMKSLYEGAAFVLFEMVVSRLEVVLGCTPEKLRSRHRNLEQ</sequence>
<dbReference type="Proteomes" id="UP000652761">
    <property type="component" value="Unassembled WGS sequence"/>
</dbReference>
<evidence type="ECO:0008006" key="4">
    <source>
        <dbReference type="Google" id="ProtNLM"/>
    </source>
</evidence>
<evidence type="ECO:0000313" key="2">
    <source>
        <dbReference type="EMBL" id="MQM12408.1"/>
    </source>
</evidence>
<dbReference type="AlphaFoldDB" id="A0A843X008"/>
<proteinExistence type="predicted"/>
<gene>
    <name evidence="2" type="ORF">Taro_045323</name>
</gene>
<dbReference type="SUPFAM" id="SSF53697">
    <property type="entry name" value="SIS domain"/>
    <property type="match status" value="1"/>
</dbReference>
<dbReference type="GO" id="GO:1901135">
    <property type="term" value="P:carbohydrate derivative metabolic process"/>
    <property type="evidence" value="ECO:0007669"/>
    <property type="project" value="InterPro"/>
</dbReference>
<protein>
    <recommendedName>
        <fullName evidence="4">SIS domain-containing protein</fullName>
    </recommendedName>
</protein>